<keyword evidence="1" id="KW-0472">Membrane</keyword>
<feature type="transmembrane region" description="Helical" evidence="1">
    <location>
        <begin position="15"/>
        <end position="31"/>
    </location>
</feature>
<dbReference type="PANTHER" id="PTHR47823">
    <property type="entry name" value="ION_TRANS DOMAIN-CONTAINING PROTEIN"/>
    <property type="match status" value="1"/>
</dbReference>
<proteinExistence type="predicted"/>
<dbReference type="OMA" id="ATNKSER"/>
<dbReference type="GeneID" id="20651922"/>
<protein>
    <recommendedName>
        <fullName evidence="2">Potassium channel domain-containing protein</fullName>
    </recommendedName>
</protein>
<accession>G4ZE55</accession>
<dbReference type="GO" id="GO:0016020">
    <property type="term" value="C:membrane"/>
    <property type="evidence" value="ECO:0007669"/>
    <property type="project" value="InterPro"/>
</dbReference>
<feature type="transmembrane region" description="Helical" evidence="1">
    <location>
        <begin position="43"/>
        <end position="63"/>
    </location>
</feature>
<reference evidence="3 4" key="1">
    <citation type="journal article" date="2006" name="Science">
        <title>Phytophthora genome sequences uncover evolutionary origins and mechanisms of pathogenesis.</title>
        <authorList>
            <person name="Tyler B.M."/>
            <person name="Tripathy S."/>
            <person name="Zhang X."/>
            <person name="Dehal P."/>
            <person name="Jiang R.H."/>
            <person name="Aerts A."/>
            <person name="Arredondo F.D."/>
            <person name="Baxter L."/>
            <person name="Bensasson D."/>
            <person name="Beynon J.L."/>
            <person name="Chapman J."/>
            <person name="Damasceno C.M."/>
            <person name="Dorrance A.E."/>
            <person name="Dou D."/>
            <person name="Dickerman A.W."/>
            <person name="Dubchak I.L."/>
            <person name="Garbelotto M."/>
            <person name="Gijzen M."/>
            <person name="Gordon S.G."/>
            <person name="Govers F."/>
            <person name="Grunwald N.J."/>
            <person name="Huang W."/>
            <person name="Ivors K.L."/>
            <person name="Jones R.W."/>
            <person name="Kamoun S."/>
            <person name="Krampis K."/>
            <person name="Lamour K.H."/>
            <person name="Lee M.K."/>
            <person name="McDonald W.H."/>
            <person name="Medina M."/>
            <person name="Meijer H.J."/>
            <person name="Nordberg E.K."/>
            <person name="Maclean D.J."/>
            <person name="Ospina-Giraldo M.D."/>
            <person name="Morris P.F."/>
            <person name="Phuntumart V."/>
            <person name="Putnam N.H."/>
            <person name="Rash S."/>
            <person name="Rose J.K."/>
            <person name="Sakihama Y."/>
            <person name="Salamov A.A."/>
            <person name="Savidor A."/>
            <person name="Scheuring C.F."/>
            <person name="Smith B.M."/>
            <person name="Sobral B.W."/>
            <person name="Terry A."/>
            <person name="Torto-Alalibo T.A."/>
            <person name="Win J."/>
            <person name="Xu Z."/>
            <person name="Zhang H."/>
            <person name="Grigoriev I.V."/>
            <person name="Rokhsar D.S."/>
            <person name="Boore J.L."/>
        </authorList>
    </citation>
    <scope>NUCLEOTIDE SEQUENCE [LARGE SCALE GENOMIC DNA]</scope>
    <source>
        <strain evidence="3 4">P6497</strain>
    </source>
</reference>
<gene>
    <name evidence="3" type="ORF">PHYSODRAFT_416202</name>
</gene>
<keyword evidence="1" id="KW-0812">Transmembrane</keyword>
<dbReference type="RefSeq" id="XP_009526464.1">
    <property type="nucleotide sequence ID" value="XM_009528169.1"/>
</dbReference>
<keyword evidence="1" id="KW-1133">Transmembrane helix</keyword>
<dbReference type="Proteomes" id="UP000002640">
    <property type="component" value="Unassembled WGS sequence"/>
</dbReference>
<dbReference type="KEGG" id="psoj:PHYSODRAFT_416202"/>
<organism evidence="3 4">
    <name type="scientific">Phytophthora sojae (strain P6497)</name>
    <name type="common">Soybean stem and root rot agent</name>
    <name type="synonym">Phytophthora megasperma f. sp. glycines</name>
    <dbReference type="NCBI Taxonomy" id="1094619"/>
    <lineage>
        <taxon>Eukaryota</taxon>
        <taxon>Sar</taxon>
        <taxon>Stramenopiles</taxon>
        <taxon>Oomycota</taxon>
        <taxon>Peronosporomycetes</taxon>
        <taxon>Peronosporales</taxon>
        <taxon>Peronosporaceae</taxon>
        <taxon>Phytophthora</taxon>
    </lineage>
</organism>
<evidence type="ECO:0000256" key="1">
    <source>
        <dbReference type="SAM" id="Phobius"/>
    </source>
</evidence>
<dbReference type="PRINTS" id="PR01463">
    <property type="entry name" value="EAGCHANLFMLY"/>
</dbReference>
<dbReference type="Gene3D" id="1.10.287.70">
    <property type="match status" value="1"/>
</dbReference>
<dbReference type="EMBL" id="JH159154">
    <property type="protein sequence ID" value="EGZ17406.1"/>
    <property type="molecule type" value="Genomic_DNA"/>
</dbReference>
<dbReference type="InterPro" id="IPR003938">
    <property type="entry name" value="K_chnl_volt-dep_EAG/ELK/ERG"/>
</dbReference>
<dbReference type="PANTHER" id="PTHR47823:SF11">
    <property type="entry name" value="K+-CHANNEL ERG AND RELATED PROTEINS"/>
    <property type="match status" value="1"/>
</dbReference>
<evidence type="ECO:0000259" key="2">
    <source>
        <dbReference type="Pfam" id="PF07885"/>
    </source>
</evidence>
<dbReference type="STRING" id="1094619.G4ZE55"/>
<dbReference type="AlphaFoldDB" id="G4ZE55"/>
<dbReference type="SMR" id="G4ZE55"/>
<feature type="non-terminal residue" evidence="3">
    <location>
        <position position="103"/>
    </location>
</feature>
<feature type="domain" description="Potassium channel" evidence="2">
    <location>
        <begin position="14"/>
        <end position="68"/>
    </location>
</feature>
<dbReference type="InParanoid" id="G4ZE55"/>
<name>G4ZE55_PHYSP</name>
<sequence>MKDAMVQNDSVSERYIYSFYWVVATVCGVGYGDIHATNKSERLFSMAVSIVGASGFGLIIGSLTKILENWHRETTTRARKLSMVQAFIHKKRLPRALKVRLMR</sequence>
<dbReference type="Pfam" id="PF07885">
    <property type="entry name" value="Ion_trans_2"/>
    <property type="match status" value="1"/>
</dbReference>
<dbReference type="SUPFAM" id="SSF81324">
    <property type="entry name" value="Voltage-gated potassium channels"/>
    <property type="match status" value="1"/>
</dbReference>
<keyword evidence="4" id="KW-1185">Reference proteome</keyword>
<evidence type="ECO:0000313" key="3">
    <source>
        <dbReference type="EMBL" id="EGZ17406.1"/>
    </source>
</evidence>
<dbReference type="GO" id="GO:0005249">
    <property type="term" value="F:voltage-gated potassium channel activity"/>
    <property type="evidence" value="ECO:0007669"/>
    <property type="project" value="InterPro"/>
</dbReference>
<dbReference type="InterPro" id="IPR013099">
    <property type="entry name" value="K_chnl_dom"/>
</dbReference>
<evidence type="ECO:0000313" key="4">
    <source>
        <dbReference type="Proteomes" id="UP000002640"/>
    </source>
</evidence>